<sequence length="263" mass="30796">MTYQLSNKDIYILMNMLGAKTLIGLSYPFSGQDPRQFDIEQEITFRKLHQLGLVDLVSGELSFNDEFIEAMWVIARSNVVVEMVLDEHEKTLFYFSDHQVIECTRLHENQLAITILGKPDETWNDIILPRMLKGVENLPVQTTQHLLISPADYKKYVQDHKIDHLEQIEETNRLETCSVIVKQFHKAIQRKIHNQRLMMFYQRNDQWNVEGIHVLTSPSYNWVLRMIQHEHDEWLEARQASGADIVKEIVDVIARVKNEPGSL</sequence>
<evidence type="ECO:0000313" key="1">
    <source>
        <dbReference type="EMBL" id="THF75288.1"/>
    </source>
</evidence>
<dbReference type="AlphaFoldDB" id="A0A4V6RXG9"/>
<dbReference type="Proteomes" id="UP000310334">
    <property type="component" value="Unassembled WGS sequence"/>
</dbReference>
<accession>A0A4V6RXG9</accession>
<proteinExistence type="predicted"/>
<dbReference type="EMBL" id="SSNT01000028">
    <property type="protein sequence ID" value="THF75288.1"/>
    <property type="molecule type" value="Genomic_DNA"/>
</dbReference>
<evidence type="ECO:0000313" key="2">
    <source>
        <dbReference type="Proteomes" id="UP000310334"/>
    </source>
</evidence>
<dbReference type="OrthoDB" id="2814247at2"/>
<evidence type="ECO:0008006" key="3">
    <source>
        <dbReference type="Google" id="ProtNLM"/>
    </source>
</evidence>
<reference evidence="1 2" key="1">
    <citation type="submission" date="2019-04" db="EMBL/GenBank/DDBJ databases">
        <title>Bacillus sediminilitoris sp. nov., isolated from a tidal flat sediment on the East China Sea.</title>
        <authorList>
            <person name="Wei Y."/>
            <person name="Mao H."/>
            <person name="Fang J."/>
        </authorList>
    </citation>
    <scope>NUCLEOTIDE SEQUENCE [LARGE SCALE GENOMIC DNA]</scope>
    <source>
        <strain evidence="1 2">DSL-17</strain>
    </source>
</reference>
<protein>
    <recommendedName>
        <fullName evidence="3">DUF5081 domain-containing protein</fullName>
    </recommendedName>
</protein>
<dbReference type="RefSeq" id="WP_136358548.1">
    <property type="nucleotide sequence ID" value="NZ_CP046266.1"/>
</dbReference>
<gene>
    <name evidence="1" type="ORF">E6W99_23895</name>
</gene>
<keyword evidence="2" id="KW-1185">Reference proteome</keyword>
<comment type="caution">
    <text evidence="1">The sequence shown here is derived from an EMBL/GenBank/DDBJ whole genome shotgun (WGS) entry which is preliminary data.</text>
</comment>
<name>A0A4V6RXG9_9BACI</name>
<organism evidence="1 2">
    <name type="scientific">Metabacillus sediminilitoris</name>
    <dbReference type="NCBI Taxonomy" id="2567941"/>
    <lineage>
        <taxon>Bacteria</taxon>
        <taxon>Bacillati</taxon>
        <taxon>Bacillota</taxon>
        <taxon>Bacilli</taxon>
        <taxon>Bacillales</taxon>
        <taxon>Bacillaceae</taxon>
        <taxon>Metabacillus</taxon>
    </lineage>
</organism>